<evidence type="ECO:0000256" key="2">
    <source>
        <dbReference type="ARBA" id="ARBA00006490"/>
    </source>
</evidence>
<dbReference type="RefSeq" id="WP_188531799.1">
    <property type="nucleotide sequence ID" value="NZ_BMGR01000009.1"/>
</dbReference>
<organism evidence="9 10">
    <name type="scientific">Paenibacillus abyssi</name>
    <dbReference type="NCBI Taxonomy" id="1340531"/>
    <lineage>
        <taxon>Bacteria</taxon>
        <taxon>Bacillati</taxon>
        <taxon>Bacillota</taxon>
        <taxon>Bacilli</taxon>
        <taxon>Bacillales</taxon>
        <taxon>Paenibacillaceae</taxon>
        <taxon>Paenibacillus</taxon>
    </lineage>
</organism>
<dbReference type="PROSITE" id="PS00595">
    <property type="entry name" value="AA_TRANSFER_CLASS_5"/>
    <property type="match status" value="1"/>
</dbReference>
<keyword evidence="9" id="KW-0032">Aminotransferase</keyword>
<evidence type="ECO:0000256" key="5">
    <source>
        <dbReference type="ARBA" id="ARBA00023004"/>
    </source>
</evidence>
<sequence>MLYFDHSASTPPHEDVIRTMAEVMAQHYANPASIHRSGSEASKLMKRARELMGELFQVGSEEWVFTSGGTESNNLAIKGAAFAYRSRGNHLITTQIEHASVYEAFRQLEQLGYRVTYLPVDSHGLVSVDDLKAAICDETILVSIMHVNNEVGSVQPLAEIGDVLKQYPRTLFHVDGVQSIGKLPIRLKEWHIDLFSGSAHKLRGPKGNGWLYVREGITLDPLFAGGGQEGGLRSGTPNLPGIVASVKAARLAMAEQTVRRERMGRLRSLLIQSISNIPELKIINGGLDAHRDDNIAPHIVHVCYPGMKPEVIVHLLEKHGIIVSTKSACSSKEDRPSRVLLAMGTGHEAAKSGIRISLGDEHTENDIRLLSQRLAMVVKKLKPLEGRG</sequence>
<feature type="domain" description="Aminotransferase class V" evidence="8">
    <location>
        <begin position="3"/>
        <end position="370"/>
    </location>
</feature>
<dbReference type="AlphaFoldDB" id="A0A917D696"/>
<evidence type="ECO:0000256" key="4">
    <source>
        <dbReference type="ARBA" id="ARBA00022898"/>
    </source>
</evidence>
<dbReference type="GO" id="GO:0008483">
    <property type="term" value="F:transaminase activity"/>
    <property type="evidence" value="ECO:0007669"/>
    <property type="project" value="UniProtKB-KW"/>
</dbReference>
<dbReference type="InterPro" id="IPR000192">
    <property type="entry name" value="Aminotrans_V_dom"/>
</dbReference>
<keyword evidence="4" id="KW-0663">Pyridoxal phosphate</keyword>
<keyword evidence="10" id="KW-1185">Reference proteome</keyword>
<comment type="cofactor">
    <cofactor evidence="1 7">
        <name>pyridoxal 5'-phosphate</name>
        <dbReference type="ChEBI" id="CHEBI:597326"/>
    </cofactor>
</comment>
<evidence type="ECO:0000259" key="8">
    <source>
        <dbReference type="Pfam" id="PF00266"/>
    </source>
</evidence>
<keyword evidence="3" id="KW-0479">Metal-binding</keyword>
<dbReference type="Proteomes" id="UP000644756">
    <property type="component" value="Unassembled WGS sequence"/>
</dbReference>
<evidence type="ECO:0000313" key="10">
    <source>
        <dbReference type="Proteomes" id="UP000644756"/>
    </source>
</evidence>
<dbReference type="EMBL" id="BMGR01000009">
    <property type="protein sequence ID" value="GGG10481.1"/>
    <property type="molecule type" value="Genomic_DNA"/>
</dbReference>
<keyword evidence="5" id="KW-0408">Iron</keyword>
<dbReference type="InterPro" id="IPR020578">
    <property type="entry name" value="Aminotrans_V_PyrdxlP_BS"/>
</dbReference>
<dbReference type="GO" id="GO:0046872">
    <property type="term" value="F:metal ion binding"/>
    <property type="evidence" value="ECO:0007669"/>
    <property type="project" value="UniProtKB-KW"/>
</dbReference>
<dbReference type="InterPro" id="IPR015421">
    <property type="entry name" value="PyrdxlP-dep_Trfase_major"/>
</dbReference>
<dbReference type="NCBIfam" id="NF002806">
    <property type="entry name" value="PRK02948.1"/>
    <property type="match status" value="1"/>
</dbReference>
<dbReference type="GO" id="GO:0051536">
    <property type="term" value="F:iron-sulfur cluster binding"/>
    <property type="evidence" value="ECO:0007669"/>
    <property type="project" value="UniProtKB-KW"/>
</dbReference>
<dbReference type="Gene3D" id="3.90.1150.10">
    <property type="entry name" value="Aspartate Aminotransferase, domain 1"/>
    <property type="match status" value="1"/>
</dbReference>
<reference evidence="9" key="1">
    <citation type="journal article" date="2014" name="Int. J. Syst. Evol. Microbiol.">
        <title>Complete genome sequence of Corynebacterium casei LMG S-19264T (=DSM 44701T), isolated from a smear-ripened cheese.</title>
        <authorList>
            <consortium name="US DOE Joint Genome Institute (JGI-PGF)"/>
            <person name="Walter F."/>
            <person name="Albersmeier A."/>
            <person name="Kalinowski J."/>
            <person name="Ruckert C."/>
        </authorList>
    </citation>
    <scope>NUCLEOTIDE SEQUENCE</scope>
    <source>
        <strain evidence="9">CGMCC 1.12987</strain>
    </source>
</reference>
<dbReference type="InterPro" id="IPR015422">
    <property type="entry name" value="PyrdxlP-dep_Trfase_small"/>
</dbReference>
<evidence type="ECO:0000256" key="1">
    <source>
        <dbReference type="ARBA" id="ARBA00001933"/>
    </source>
</evidence>
<gene>
    <name evidence="9" type="ORF">GCM10010916_29190</name>
</gene>
<evidence type="ECO:0000313" key="9">
    <source>
        <dbReference type="EMBL" id="GGG10481.1"/>
    </source>
</evidence>
<dbReference type="Gene3D" id="1.10.260.50">
    <property type="match status" value="1"/>
</dbReference>
<evidence type="ECO:0000256" key="7">
    <source>
        <dbReference type="RuleBase" id="RU004504"/>
    </source>
</evidence>
<accession>A0A917D696</accession>
<dbReference type="FunFam" id="3.40.640.10:FF:000084">
    <property type="entry name" value="IscS-like cysteine desulfurase"/>
    <property type="match status" value="1"/>
</dbReference>
<reference evidence="9" key="2">
    <citation type="submission" date="2020-09" db="EMBL/GenBank/DDBJ databases">
        <authorList>
            <person name="Sun Q."/>
            <person name="Zhou Y."/>
        </authorList>
    </citation>
    <scope>NUCLEOTIDE SEQUENCE</scope>
    <source>
        <strain evidence="9">CGMCC 1.12987</strain>
    </source>
</reference>
<protein>
    <submittedName>
        <fullName evidence="9">Aminotransferase V</fullName>
    </submittedName>
</protein>
<dbReference type="Pfam" id="PF00266">
    <property type="entry name" value="Aminotran_5"/>
    <property type="match status" value="1"/>
</dbReference>
<dbReference type="PANTHER" id="PTHR11601">
    <property type="entry name" value="CYSTEINE DESULFURYLASE FAMILY MEMBER"/>
    <property type="match status" value="1"/>
</dbReference>
<name>A0A917D696_9BACL</name>
<keyword evidence="9" id="KW-0808">Transferase</keyword>
<dbReference type="PANTHER" id="PTHR11601:SF50">
    <property type="entry name" value="CYSTEINE DESULFURASE ISCS 2-RELATED"/>
    <property type="match status" value="1"/>
</dbReference>
<dbReference type="InterPro" id="IPR015424">
    <property type="entry name" value="PyrdxlP-dep_Trfase"/>
</dbReference>
<evidence type="ECO:0000256" key="6">
    <source>
        <dbReference type="ARBA" id="ARBA00023014"/>
    </source>
</evidence>
<dbReference type="SUPFAM" id="SSF53383">
    <property type="entry name" value="PLP-dependent transferases"/>
    <property type="match status" value="1"/>
</dbReference>
<dbReference type="InterPro" id="IPR016454">
    <property type="entry name" value="Cysteine_dSase"/>
</dbReference>
<keyword evidence="6" id="KW-0411">Iron-sulfur</keyword>
<evidence type="ECO:0000256" key="3">
    <source>
        <dbReference type="ARBA" id="ARBA00022723"/>
    </source>
</evidence>
<dbReference type="GO" id="GO:0031071">
    <property type="term" value="F:cysteine desulfurase activity"/>
    <property type="evidence" value="ECO:0007669"/>
    <property type="project" value="UniProtKB-ARBA"/>
</dbReference>
<dbReference type="Gene3D" id="3.40.640.10">
    <property type="entry name" value="Type I PLP-dependent aspartate aminotransferase-like (Major domain)"/>
    <property type="match status" value="1"/>
</dbReference>
<comment type="caution">
    <text evidence="9">The sequence shown here is derived from an EMBL/GenBank/DDBJ whole genome shotgun (WGS) entry which is preliminary data.</text>
</comment>
<dbReference type="PIRSF" id="PIRSF005572">
    <property type="entry name" value="NifS"/>
    <property type="match status" value="1"/>
</dbReference>
<proteinExistence type="inferred from homology"/>
<comment type="similarity">
    <text evidence="2">Belongs to the class-V pyridoxal-phosphate-dependent aminotransferase family. NifS/IscS subfamily.</text>
</comment>